<keyword evidence="2" id="KW-1185">Reference proteome</keyword>
<gene>
    <name evidence="3" type="primary">LOC113855603</name>
</gene>
<evidence type="ECO:0000313" key="3">
    <source>
        <dbReference type="RefSeq" id="XP_027343034.1"/>
    </source>
</evidence>
<name>A0A8B8KJI8_ABRPR</name>
<feature type="region of interest" description="Disordered" evidence="1">
    <location>
        <begin position="54"/>
        <end position="88"/>
    </location>
</feature>
<organism evidence="2 3">
    <name type="scientific">Abrus precatorius</name>
    <name type="common">Indian licorice</name>
    <name type="synonym">Glycine abrus</name>
    <dbReference type="NCBI Taxonomy" id="3816"/>
    <lineage>
        <taxon>Eukaryota</taxon>
        <taxon>Viridiplantae</taxon>
        <taxon>Streptophyta</taxon>
        <taxon>Embryophyta</taxon>
        <taxon>Tracheophyta</taxon>
        <taxon>Spermatophyta</taxon>
        <taxon>Magnoliopsida</taxon>
        <taxon>eudicotyledons</taxon>
        <taxon>Gunneridae</taxon>
        <taxon>Pentapetalae</taxon>
        <taxon>rosids</taxon>
        <taxon>fabids</taxon>
        <taxon>Fabales</taxon>
        <taxon>Fabaceae</taxon>
        <taxon>Papilionoideae</taxon>
        <taxon>50 kb inversion clade</taxon>
        <taxon>NPAAA clade</taxon>
        <taxon>indigoferoid/millettioid clade</taxon>
        <taxon>Abreae</taxon>
        <taxon>Abrus</taxon>
    </lineage>
</organism>
<dbReference type="KEGG" id="aprc:113855603"/>
<sequence length="405" mass="45027">MAANSQQFATRQNSIITRGVNEVQTTNPNKLEHKIDELTSMINCESKNVSAITLKSRKSIPGPKQQREEEDNSSTTIAANENKEENNPAATEPVFVHHSTPISAAQNPKKIGPLPFPREQSSTAGKWKRWIRKSWKYSKKRHLKGNERVNVGRIVSALFERPKTTIPEKCKDPETFTIPCTIGSNKFNNAMLDLGASINIMPLSIFTSLSLDFYILKMEGGHPLNSAAPIILGRPFLKTATMKIDAHAGTLTMEFGDSIVHFNILDNMKHPIEDHSIFHIDLFVEFVDNSLSEFLGNDDLLNSSCCTKTYACNSCSDSSMCSAYAEEDELLIVNSANFNVDEAAKFMGSECNNLITTTTNISDHSDLHIAKISANSNTKLLPSIEQPPILELKPLAEHLKYAYLR</sequence>
<dbReference type="AlphaFoldDB" id="A0A8B8KJI8"/>
<reference evidence="3" key="2">
    <citation type="submission" date="2025-08" db="UniProtKB">
        <authorList>
            <consortium name="RefSeq"/>
        </authorList>
    </citation>
    <scope>IDENTIFICATION</scope>
    <source>
        <tissue evidence="3">Young leaves</tissue>
    </source>
</reference>
<dbReference type="PANTHER" id="PTHR33067">
    <property type="entry name" value="RNA-DIRECTED DNA POLYMERASE-RELATED"/>
    <property type="match status" value="1"/>
</dbReference>
<dbReference type="OrthoDB" id="778454at2759"/>
<dbReference type="RefSeq" id="XP_027343034.1">
    <property type="nucleotide sequence ID" value="XM_027487233.1"/>
</dbReference>
<reference evidence="2" key="1">
    <citation type="journal article" date="2019" name="Toxins">
        <title>Detection of Abrin-Like and Prepropulchellin-Like Toxin Genes and Transcripts Using Whole Genome Sequencing and Full-Length Transcript Sequencing of Abrus precatorius.</title>
        <authorList>
            <person name="Hovde B.T."/>
            <person name="Daligault H.E."/>
            <person name="Hanschen E.R."/>
            <person name="Kunde Y.A."/>
            <person name="Johnson M.B."/>
            <person name="Starkenburg S.R."/>
            <person name="Johnson S.L."/>
        </authorList>
    </citation>
    <scope>NUCLEOTIDE SEQUENCE [LARGE SCALE GENOMIC DNA]</scope>
</reference>
<evidence type="ECO:0000313" key="2">
    <source>
        <dbReference type="Proteomes" id="UP000694853"/>
    </source>
</evidence>
<dbReference type="InterPro" id="IPR021109">
    <property type="entry name" value="Peptidase_aspartic_dom_sf"/>
</dbReference>
<dbReference type="GeneID" id="113855603"/>
<evidence type="ECO:0000256" key="1">
    <source>
        <dbReference type="SAM" id="MobiDB-lite"/>
    </source>
</evidence>
<dbReference type="Gene3D" id="2.40.70.10">
    <property type="entry name" value="Acid Proteases"/>
    <property type="match status" value="1"/>
</dbReference>
<accession>A0A8B8KJI8</accession>
<protein>
    <submittedName>
        <fullName evidence="3">Uncharacterized protein LOC113855603</fullName>
    </submittedName>
</protein>
<dbReference type="PANTHER" id="PTHR33067:SF9">
    <property type="entry name" value="RNA-DIRECTED DNA POLYMERASE"/>
    <property type="match status" value="1"/>
</dbReference>
<feature type="region of interest" description="Disordered" evidence="1">
    <location>
        <begin position="100"/>
        <end position="121"/>
    </location>
</feature>
<dbReference type="Proteomes" id="UP000694853">
    <property type="component" value="Unplaced"/>
</dbReference>
<proteinExistence type="predicted"/>